<name>A0AAN9GPN9_9CAEN</name>
<dbReference type="PANTHER" id="PTHR33198">
    <property type="entry name" value="ANK_REP_REGION DOMAIN-CONTAINING PROTEIN-RELATED"/>
    <property type="match status" value="1"/>
</dbReference>
<dbReference type="EMBL" id="JBAMIC010000001">
    <property type="protein sequence ID" value="KAK7115546.1"/>
    <property type="molecule type" value="Genomic_DNA"/>
</dbReference>
<dbReference type="AlphaFoldDB" id="A0AAN9GPN9"/>
<keyword evidence="4" id="KW-1185">Reference proteome</keyword>
<feature type="domain" description="Peptidase A2" evidence="2">
    <location>
        <begin position="301"/>
        <end position="316"/>
    </location>
</feature>
<feature type="compositionally biased region" description="Basic residues" evidence="1">
    <location>
        <begin position="200"/>
        <end position="211"/>
    </location>
</feature>
<evidence type="ECO:0000256" key="1">
    <source>
        <dbReference type="SAM" id="MobiDB-lite"/>
    </source>
</evidence>
<dbReference type="PROSITE" id="PS50175">
    <property type="entry name" value="ASP_PROT_RETROV"/>
    <property type="match status" value="1"/>
</dbReference>
<evidence type="ECO:0000259" key="2">
    <source>
        <dbReference type="PROSITE" id="PS50175"/>
    </source>
</evidence>
<dbReference type="PANTHER" id="PTHR33198:SF20">
    <property type="entry name" value="RETROTRANSPOSON GAG DOMAIN-CONTAINING PROTEIN"/>
    <property type="match status" value="1"/>
</dbReference>
<comment type="caution">
    <text evidence="3">The sequence shown here is derived from an EMBL/GenBank/DDBJ whole genome shotgun (WGS) entry which is preliminary data.</text>
</comment>
<dbReference type="GO" id="GO:0006508">
    <property type="term" value="P:proteolysis"/>
    <property type="evidence" value="ECO:0007669"/>
    <property type="project" value="InterPro"/>
</dbReference>
<proteinExistence type="predicted"/>
<feature type="compositionally biased region" description="Basic and acidic residues" evidence="1">
    <location>
        <begin position="166"/>
        <end position="193"/>
    </location>
</feature>
<evidence type="ECO:0000313" key="4">
    <source>
        <dbReference type="Proteomes" id="UP001374579"/>
    </source>
</evidence>
<organism evidence="3 4">
    <name type="scientific">Littorina saxatilis</name>
    <dbReference type="NCBI Taxonomy" id="31220"/>
    <lineage>
        <taxon>Eukaryota</taxon>
        <taxon>Metazoa</taxon>
        <taxon>Spiralia</taxon>
        <taxon>Lophotrochozoa</taxon>
        <taxon>Mollusca</taxon>
        <taxon>Gastropoda</taxon>
        <taxon>Caenogastropoda</taxon>
        <taxon>Littorinimorpha</taxon>
        <taxon>Littorinoidea</taxon>
        <taxon>Littorinidae</taxon>
        <taxon>Littorina</taxon>
    </lineage>
</organism>
<dbReference type="GO" id="GO:0004190">
    <property type="term" value="F:aspartic-type endopeptidase activity"/>
    <property type="evidence" value="ECO:0007669"/>
    <property type="project" value="InterPro"/>
</dbReference>
<feature type="region of interest" description="Disordered" evidence="1">
    <location>
        <begin position="166"/>
        <end position="218"/>
    </location>
</feature>
<accession>A0AAN9GPN9</accession>
<protein>
    <recommendedName>
        <fullName evidence="2">Peptidase A2 domain-containing protein</fullName>
    </recommendedName>
</protein>
<reference evidence="3 4" key="1">
    <citation type="submission" date="2024-02" db="EMBL/GenBank/DDBJ databases">
        <title>Chromosome-scale genome assembly of the rough periwinkle Littorina saxatilis.</title>
        <authorList>
            <person name="De Jode A."/>
            <person name="Faria R."/>
            <person name="Formenti G."/>
            <person name="Sims Y."/>
            <person name="Smith T.P."/>
            <person name="Tracey A."/>
            <person name="Wood J.M.D."/>
            <person name="Zagrodzka Z.B."/>
            <person name="Johannesson K."/>
            <person name="Butlin R.K."/>
            <person name="Leder E.H."/>
        </authorList>
    </citation>
    <scope>NUCLEOTIDE SEQUENCE [LARGE SCALE GENOMIC DNA]</scope>
    <source>
        <strain evidence="3">Snail1</strain>
        <tissue evidence="3">Muscle</tissue>
    </source>
</reference>
<dbReference type="InterPro" id="IPR001995">
    <property type="entry name" value="Peptidase_A2_cat"/>
</dbReference>
<evidence type="ECO:0000313" key="3">
    <source>
        <dbReference type="EMBL" id="KAK7115546.1"/>
    </source>
</evidence>
<sequence length="342" mass="39985">MARYDPPQRFSYRAKDWEGWIEEYSRFRRATKLHKEDGDVQRDSLLYSMGTQQAVQILKTFRWEEEEEDTDYDLLVKKFSEYFLPKRNLIHDRSLFNSRVQNSGETVEEFVRALQSLVVHCHYADTEDQVRDRLVIGLRDQRLKEKLQLQNDLTLERAITMARQQEQLKEQMKEQSQKLEKLDIDGASHRRDQSAGASRGRARGRGGHRPKRYDSPSVVRNKDSCTKCGFEHQDKKCPAVGQRCRCCSGRNHLARVCKKRAAKVDLVSDSDDECWLDAATVDVKEQREAWTVNLDFYGKKVNFKVDTGADVTVLRECDYKEFVNPPNLKPSKSCLKKSRHSW</sequence>
<dbReference type="Proteomes" id="UP001374579">
    <property type="component" value="Unassembled WGS sequence"/>
</dbReference>
<gene>
    <name evidence="3" type="ORF">V1264_001391</name>
</gene>